<dbReference type="InterPro" id="IPR003280">
    <property type="entry name" value="2pore_dom_K_chnl"/>
</dbReference>
<reference evidence="11" key="1">
    <citation type="submission" date="2022-07" db="EMBL/GenBank/DDBJ databases">
        <title>Genome Sequence of Leucocoprinus birnbaumii.</title>
        <authorList>
            <person name="Buettner E."/>
        </authorList>
    </citation>
    <scope>NUCLEOTIDE SEQUENCE</scope>
    <source>
        <strain evidence="11">VT141</strain>
    </source>
</reference>
<evidence type="ECO:0000256" key="5">
    <source>
        <dbReference type="ARBA" id="ARBA00023065"/>
    </source>
</evidence>
<comment type="caution">
    <text evidence="11">The sequence shown here is derived from an EMBL/GenBank/DDBJ whole genome shotgun (WGS) entry which is preliminary data.</text>
</comment>
<evidence type="ECO:0000256" key="9">
    <source>
        <dbReference type="SAM" id="Phobius"/>
    </source>
</evidence>
<feature type="transmembrane region" description="Helical" evidence="9">
    <location>
        <begin position="324"/>
        <end position="347"/>
    </location>
</feature>
<evidence type="ECO:0000256" key="3">
    <source>
        <dbReference type="ARBA" id="ARBA00022692"/>
    </source>
</evidence>
<accession>A0AAD5YV73</accession>
<keyword evidence="12" id="KW-1185">Reference proteome</keyword>
<keyword evidence="2" id="KW-0813">Transport</keyword>
<dbReference type="PANTHER" id="PTHR11003:SF342">
    <property type="entry name" value="OUTWARD-RECTIFIER POTASSIUM CHANNEL TOK1"/>
    <property type="match status" value="1"/>
</dbReference>
<feature type="compositionally biased region" description="Basic and acidic residues" evidence="8">
    <location>
        <begin position="557"/>
        <end position="582"/>
    </location>
</feature>
<dbReference type="GO" id="GO:0005886">
    <property type="term" value="C:plasma membrane"/>
    <property type="evidence" value="ECO:0007669"/>
    <property type="project" value="TreeGrafter"/>
</dbReference>
<evidence type="ECO:0000256" key="8">
    <source>
        <dbReference type="SAM" id="MobiDB-lite"/>
    </source>
</evidence>
<keyword evidence="5" id="KW-0406">Ion transport</keyword>
<evidence type="ECO:0000256" key="4">
    <source>
        <dbReference type="ARBA" id="ARBA00022989"/>
    </source>
</evidence>
<sequence>MNDLGLDDNIQNASEETSRHIHHPERHWHHLHHGQSLSALSDGSPRGELRERRRASTGLPMRHARSEPVQDDHLERHTSRRPPQLRVQSEDEELEEEEEYYQPTLWWFTSVAFPLIAGTFGPIANLFSICGLVQTWRVTKQSGARVGDPAWVLTLNIVSLVLALLANVLLLFNFAKRISYRMAQPFTIIFWYLSCILLLVPISVTHTTLLHQSSDYSLSQSYYYAFIACIVYFIISTLLLFNFLGAYRPFCAYAPSFAQLSTPQRTLMLQTIMFSAYLALGGGVFAAIEGWDFVDGVYWADYTLLTIGLGSDFPVTKVGGKMLLLPYAALGIVFVGLIVSSVRALVLERGKARITKRRLEKERERWEGIIDLTDHKQKGEDQQHGKDKRVKKRSGRDVKKFMKSSDKAKAKESHLKEKIHDAIESNHKLWRKREFELMRYIERSAQRTEGYIALGFSIFAFILVWVGGSLIFWAMEVNNDHWSYPTALYFAYTSITTIGYGDYYPTTASTRPFFVIWSLVAIPTVTVLIANMGETVLDGVKEGVVWLGRWSLLPERKDRGGQSEDESRQEKPVDPEKAEGGRLRNWVKRKRSARAKSTTSSQQPIHEATEDASTQTEPGQDSTQAEGTQTRDADTREGGTQPVLDETVEEHDDNLALTIRLTREISRVAKDASQVPPIRYAWTEWVRWLKLMDEAGESLGVVTSSMDAGKRPPLARLGEIAGKGSELGAGPSGSGESRAVTSPYEGGRRGDDLASVTSAVDDWRWTWLDDRGPLFSSDTETQWVLNKLCLLLEKVTQKEVDAGLASV</sequence>
<dbReference type="GO" id="GO:0022841">
    <property type="term" value="F:potassium ion leak channel activity"/>
    <property type="evidence" value="ECO:0007669"/>
    <property type="project" value="TreeGrafter"/>
</dbReference>
<dbReference type="AlphaFoldDB" id="A0AAD5YV73"/>
<keyword evidence="7" id="KW-0407">Ion channel</keyword>
<feature type="transmembrane region" description="Helical" evidence="9">
    <location>
        <begin position="186"/>
        <end position="204"/>
    </location>
</feature>
<feature type="transmembrane region" description="Helical" evidence="9">
    <location>
        <begin position="224"/>
        <end position="247"/>
    </location>
</feature>
<feature type="compositionally biased region" description="Basic and acidic residues" evidence="8">
    <location>
        <begin position="64"/>
        <end position="77"/>
    </location>
</feature>
<dbReference type="GO" id="GO:0015271">
    <property type="term" value="F:outward rectifier potassium channel activity"/>
    <property type="evidence" value="ECO:0007669"/>
    <property type="project" value="TreeGrafter"/>
</dbReference>
<protein>
    <recommendedName>
        <fullName evidence="10">Potassium channel domain-containing protein</fullName>
    </recommendedName>
</protein>
<keyword evidence="4 9" id="KW-1133">Transmembrane helix</keyword>
<feature type="domain" description="Potassium channel" evidence="10">
    <location>
        <begin position="273"/>
        <end position="345"/>
    </location>
</feature>
<name>A0AAD5YV73_9AGAR</name>
<evidence type="ECO:0000256" key="6">
    <source>
        <dbReference type="ARBA" id="ARBA00023136"/>
    </source>
</evidence>
<feature type="region of interest" description="Disordered" evidence="8">
    <location>
        <begin position="14"/>
        <end position="94"/>
    </location>
</feature>
<evidence type="ECO:0000313" key="11">
    <source>
        <dbReference type="EMBL" id="KAJ3575501.1"/>
    </source>
</evidence>
<feature type="transmembrane region" description="Helical" evidence="9">
    <location>
        <begin position="267"/>
        <end position="288"/>
    </location>
</feature>
<feature type="transmembrane region" description="Helical" evidence="9">
    <location>
        <begin position="481"/>
        <end position="501"/>
    </location>
</feature>
<feature type="compositionally biased region" description="Basic residues" evidence="8">
    <location>
        <begin position="585"/>
        <end position="594"/>
    </location>
</feature>
<dbReference type="InterPro" id="IPR013099">
    <property type="entry name" value="K_chnl_dom"/>
</dbReference>
<feature type="compositionally biased region" description="Polar residues" evidence="8">
    <location>
        <begin position="595"/>
        <end position="604"/>
    </location>
</feature>
<feature type="compositionally biased region" description="Polar residues" evidence="8">
    <location>
        <begin position="611"/>
        <end position="628"/>
    </location>
</feature>
<evidence type="ECO:0000256" key="2">
    <source>
        <dbReference type="ARBA" id="ARBA00022448"/>
    </source>
</evidence>
<dbReference type="Pfam" id="PF07885">
    <property type="entry name" value="Ion_trans_2"/>
    <property type="match status" value="2"/>
</dbReference>
<dbReference type="Gene3D" id="1.10.287.70">
    <property type="match status" value="2"/>
</dbReference>
<evidence type="ECO:0000256" key="7">
    <source>
        <dbReference type="ARBA" id="ARBA00023303"/>
    </source>
</evidence>
<evidence type="ECO:0000313" key="12">
    <source>
        <dbReference type="Proteomes" id="UP001213000"/>
    </source>
</evidence>
<dbReference type="GO" id="GO:0030322">
    <property type="term" value="P:stabilization of membrane potential"/>
    <property type="evidence" value="ECO:0007669"/>
    <property type="project" value="TreeGrafter"/>
</dbReference>
<evidence type="ECO:0000256" key="1">
    <source>
        <dbReference type="ARBA" id="ARBA00004141"/>
    </source>
</evidence>
<dbReference type="EMBL" id="JANIEX010000035">
    <property type="protein sequence ID" value="KAJ3575501.1"/>
    <property type="molecule type" value="Genomic_DNA"/>
</dbReference>
<feature type="region of interest" description="Disordered" evidence="8">
    <location>
        <begin position="723"/>
        <end position="751"/>
    </location>
</feature>
<dbReference type="Proteomes" id="UP001213000">
    <property type="component" value="Unassembled WGS sequence"/>
</dbReference>
<feature type="transmembrane region" description="Helical" evidence="9">
    <location>
        <begin position="149"/>
        <end position="174"/>
    </location>
</feature>
<feature type="domain" description="Potassium channel" evidence="10">
    <location>
        <begin position="461"/>
        <end position="536"/>
    </location>
</feature>
<dbReference type="SUPFAM" id="SSF81324">
    <property type="entry name" value="Voltage-gated potassium channels"/>
    <property type="match status" value="2"/>
</dbReference>
<evidence type="ECO:0000259" key="10">
    <source>
        <dbReference type="Pfam" id="PF07885"/>
    </source>
</evidence>
<proteinExistence type="predicted"/>
<organism evidence="11 12">
    <name type="scientific">Leucocoprinus birnbaumii</name>
    <dbReference type="NCBI Taxonomy" id="56174"/>
    <lineage>
        <taxon>Eukaryota</taxon>
        <taxon>Fungi</taxon>
        <taxon>Dikarya</taxon>
        <taxon>Basidiomycota</taxon>
        <taxon>Agaricomycotina</taxon>
        <taxon>Agaricomycetes</taxon>
        <taxon>Agaricomycetidae</taxon>
        <taxon>Agaricales</taxon>
        <taxon>Agaricineae</taxon>
        <taxon>Agaricaceae</taxon>
        <taxon>Leucocoprinus</taxon>
    </lineage>
</organism>
<keyword evidence="3 9" id="KW-0812">Transmembrane</keyword>
<dbReference type="PANTHER" id="PTHR11003">
    <property type="entry name" value="POTASSIUM CHANNEL, SUBFAMILY K"/>
    <property type="match status" value="1"/>
</dbReference>
<feature type="transmembrane region" description="Helical" evidence="9">
    <location>
        <begin position="513"/>
        <end position="532"/>
    </location>
</feature>
<keyword evidence="6 9" id="KW-0472">Membrane</keyword>
<gene>
    <name evidence="11" type="ORF">NP233_g1050</name>
</gene>
<feature type="transmembrane region" description="Helical" evidence="9">
    <location>
        <begin position="105"/>
        <end position="129"/>
    </location>
</feature>
<feature type="transmembrane region" description="Helical" evidence="9">
    <location>
        <begin position="451"/>
        <end position="475"/>
    </location>
</feature>
<comment type="subcellular location">
    <subcellularLocation>
        <location evidence="1">Membrane</location>
        <topology evidence="1">Multi-pass membrane protein</topology>
    </subcellularLocation>
</comment>
<feature type="compositionally biased region" description="Basic residues" evidence="8">
    <location>
        <begin position="20"/>
        <end position="33"/>
    </location>
</feature>
<feature type="region of interest" description="Disordered" evidence="8">
    <location>
        <begin position="557"/>
        <end position="642"/>
    </location>
</feature>